<dbReference type="HOGENOM" id="CLU_061388_0_0_11"/>
<dbReference type="KEGG" id="sbh:SBI_05579"/>
<sequence length="440" mass="47528">MHIGCTVCTTHVIGEVERGTLVGLAERRKVLGYSQETLAQALGVDRTTVGRWECGKSEPQPPLRPKLAEILQVDLADLDSLLGRSHALPQEAAGSSPSSDDHTPGVTEDMIRREFLRAITVTGALAALPGDEVEELSERAHRGAVADFLRMNAHLWQVYQLACSKGPVLPIVHEQLGTLSKAFKKRPSTEVPSLCGAAGDLFQLAGELAFDRNRYADAASSYAVAASASKDAGAFDLWACALIRHAYIDLHDRRYGEAANLLSAAERIARRGDSELSTRHWVAAVQAEAYAGMDDFTACERALDKAEQVTHLTGLGHNGGWLRFDGSRLAEERGARYLQLGRLDLAENALVTALGERALAPGHSFRRRGAVLVDLAVIGAKRRDVDQVVTFGRKALRLAQESSSGYVARRLRALRAEFGPLARDGRVAGLKAEINALGTT</sequence>
<dbReference type="InterPro" id="IPR001387">
    <property type="entry name" value="Cro/C1-type_HTH"/>
</dbReference>
<dbReference type="EMBL" id="CP002047">
    <property type="protein sequence ID" value="ADI08699.1"/>
    <property type="molecule type" value="Genomic_DNA"/>
</dbReference>
<dbReference type="CDD" id="cd00093">
    <property type="entry name" value="HTH_XRE"/>
    <property type="match status" value="1"/>
</dbReference>
<evidence type="ECO:0000259" key="1">
    <source>
        <dbReference type="PROSITE" id="PS50943"/>
    </source>
</evidence>
<dbReference type="Pfam" id="PF01381">
    <property type="entry name" value="HTH_3"/>
    <property type="match status" value="1"/>
</dbReference>
<dbReference type="STRING" id="749414.SBI_05579"/>
<dbReference type="SUPFAM" id="SSF47413">
    <property type="entry name" value="lambda repressor-like DNA-binding domains"/>
    <property type="match status" value="1"/>
</dbReference>
<dbReference type="AlphaFoldDB" id="D7CCG8"/>
<dbReference type="PROSITE" id="PS50943">
    <property type="entry name" value="HTH_CROC1"/>
    <property type="match status" value="1"/>
</dbReference>
<dbReference type="InterPro" id="IPR010982">
    <property type="entry name" value="Lambda_DNA-bd_dom_sf"/>
</dbReference>
<proteinExistence type="predicted"/>
<dbReference type="eggNOG" id="COG1476">
    <property type="taxonomic scope" value="Bacteria"/>
</dbReference>
<dbReference type="PATRIC" id="fig|749414.3.peg.5759"/>
<keyword evidence="3" id="KW-1185">Reference proteome</keyword>
<organism evidence="2 3">
    <name type="scientific">Streptomyces bingchenggensis (strain BCW-1)</name>
    <dbReference type="NCBI Taxonomy" id="749414"/>
    <lineage>
        <taxon>Bacteria</taxon>
        <taxon>Bacillati</taxon>
        <taxon>Actinomycetota</taxon>
        <taxon>Actinomycetes</taxon>
        <taxon>Kitasatosporales</taxon>
        <taxon>Streptomycetaceae</taxon>
        <taxon>Streptomyces</taxon>
    </lineage>
</organism>
<dbReference type="InterPro" id="IPR011990">
    <property type="entry name" value="TPR-like_helical_dom_sf"/>
</dbReference>
<reference evidence="2 3" key="1">
    <citation type="journal article" date="2010" name="J. Bacteriol.">
        <title>Genome sequence of the milbemycin-producing bacterium Streptomyces bingchenggensis.</title>
        <authorList>
            <person name="Wang X.J."/>
            <person name="Yan Y.J."/>
            <person name="Zhang B."/>
            <person name="An J."/>
            <person name="Wang J.J."/>
            <person name="Tian J."/>
            <person name="Jiang L."/>
            <person name="Chen Y.H."/>
            <person name="Huang S.X."/>
            <person name="Yin M."/>
            <person name="Zhang J."/>
            <person name="Gao A.L."/>
            <person name="Liu C.X."/>
            <person name="Zhu Z.X."/>
            <person name="Xiang W.S."/>
        </authorList>
    </citation>
    <scope>NUCLEOTIDE SEQUENCE [LARGE SCALE GENOMIC DNA]</scope>
    <source>
        <strain evidence="2 3">BCW-1</strain>
    </source>
</reference>
<evidence type="ECO:0000313" key="3">
    <source>
        <dbReference type="Proteomes" id="UP000000377"/>
    </source>
</evidence>
<feature type="domain" description="HTH cro/C1-type" evidence="1">
    <location>
        <begin position="24"/>
        <end position="78"/>
    </location>
</feature>
<dbReference type="GO" id="GO:0003677">
    <property type="term" value="F:DNA binding"/>
    <property type="evidence" value="ECO:0007669"/>
    <property type="project" value="InterPro"/>
</dbReference>
<dbReference type="Proteomes" id="UP000000377">
    <property type="component" value="Chromosome"/>
</dbReference>
<dbReference type="SMART" id="SM00530">
    <property type="entry name" value="HTH_XRE"/>
    <property type="match status" value="1"/>
</dbReference>
<dbReference type="Gene3D" id="1.10.260.40">
    <property type="entry name" value="lambda repressor-like DNA-binding domains"/>
    <property type="match status" value="1"/>
</dbReference>
<protein>
    <recommendedName>
        <fullName evidence="1">HTH cro/C1-type domain-containing protein</fullName>
    </recommendedName>
</protein>
<gene>
    <name evidence="2" type="ordered locus">SBI_05579</name>
</gene>
<accession>D7CCG8</accession>
<evidence type="ECO:0000313" key="2">
    <source>
        <dbReference type="EMBL" id="ADI08699.1"/>
    </source>
</evidence>
<name>D7CCG8_STRBB</name>
<dbReference type="SUPFAM" id="SSF48452">
    <property type="entry name" value="TPR-like"/>
    <property type="match status" value="1"/>
</dbReference>